<accession>A0A183UWN3</accession>
<evidence type="ECO:0000313" key="3">
    <source>
        <dbReference type="Proteomes" id="UP000050794"/>
    </source>
</evidence>
<organism evidence="3 4">
    <name type="scientific">Toxocara canis</name>
    <name type="common">Canine roundworm</name>
    <dbReference type="NCBI Taxonomy" id="6265"/>
    <lineage>
        <taxon>Eukaryota</taxon>
        <taxon>Metazoa</taxon>
        <taxon>Ecdysozoa</taxon>
        <taxon>Nematoda</taxon>
        <taxon>Chromadorea</taxon>
        <taxon>Rhabditida</taxon>
        <taxon>Spirurina</taxon>
        <taxon>Ascaridomorpha</taxon>
        <taxon>Ascaridoidea</taxon>
        <taxon>Toxocaridae</taxon>
        <taxon>Toxocara</taxon>
    </lineage>
</organism>
<protein>
    <submittedName>
        <fullName evidence="4">HMG box domain-containing protein</fullName>
    </submittedName>
</protein>
<evidence type="ECO:0000313" key="4">
    <source>
        <dbReference type="WBParaSite" id="TCNE_0001290301-mRNA-1"/>
    </source>
</evidence>
<feature type="region of interest" description="Disordered" evidence="1">
    <location>
        <begin position="86"/>
        <end position="105"/>
    </location>
</feature>
<keyword evidence="3" id="KW-1185">Reference proteome</keyword>
<feature type="compositionally biased region" description="Polar residues" evidence="1">
    <location>
        <begin position="91"/>
        <end position="103"/>
    </location>
</feature>
<reference evidence="2 3" key="2">
    <citation type="submission" date="2018-11" db="EMBL/GenBank/DDBJ databases">
        <authorList>
            <consortium name="Pathogen Informatics"/>
        </authorList>
    </citation>
    <scope>NUCLEOTIDE SEQUENCE [LARGE SCALE GENOMIC DNA]</scope>
</reference>
<reference evidence="4" key="1">
    <citation type="submission" date="2016-06" db="UniProtKB">
        <authorList>
            <consortium name="WormBaseParasite"/>
        </authorList>
    </citation>
    <scope>IDENTIFICATION</scope>
</reference>
<dbReference type="WBParaSite" id="TCNE_0001290301-mRNA-1">
    <property type="protein sequence ID" value="TCNE_0001290301-mRNA-1"/>
    <property type="gene ID" value="TCNE_0001290301"/>
</dbReference>
<sequence>MVKGCNDKQSGFWMFLSQVVQPQILRCEGRRIGGEELKIKGSPMWTALSDEERQRWKDKAKAFNNSTAGRADQKKKREWFRERKSRLAQPLNASQQGHQSRMKQSLIMPPSGRVDEIDQQARVYFDPDSSDFIWKREHDVNELVGQYTWRFGQQSTGSKLERNLVAGKEVELRGGAPALCSRVYSHITSSSPMRWPATGVHLNRVMHREYPPSSCSLNPSCSLLFGCPLPAKVLL</sequence>
<dbReference type="EMBL" id="UYWY01021474">
    <property type="protein sequence ID" value="VDM44224.1"/>
    <property type="molecule type" value="Genomic_DNA"/>
</dbReference>
<proteinExistence type="predicted"/>
<name>A0A183UWN3_TOXCA</name>
<evidence type="ECO:0000313" key="2">
    <source>
        <dbReference type="EMBL" id="VDM44224.1"/>
    </source>
</evidence>
<gene>
    <name evidence="2" type="ORF">TCNE_LOCUS12903</name>
</gene>
<dbReference type="AlphaFoldDB" id="A0A183UWN3"/>
<evidence type="ECO:0000256" key="1">
    <source>
        <dbReference type="SAM" id="MobiDB-lite"/>
    </source>
</evidence>
<dbReference type="Proteomes" id="UP000050794">
    <property type="component" value="Unassembled WGS sequence"/>
</dbReference>